<dbReference type="AlphaFoldDB" id="A0A815QX25"/>
<dbReference type="EMBL" id="CAJOBC010085944">
    <property type="protein sequence ID" value="CAF4337716.1"/>
    <property type="molecule type" value="Genomic_DNA"/>
</dbReference>
<keyword evidence="13" id="KW-1185">Reference proteome</keyword>
<dbReference type="GO" id="GO:0005794">
    <property type="term" value="C:Golgi apparatus"/>
    <property type="evidence" value="ECO:0007669"/>
    <property type="project" value="TreeGrafter"/>
</dbReference>
<dbReference type="EMBL" id="CAJNOQ010020474">
    <property type="protein sequence ID" value="CAF1469485.1"/>
    <property type="molecule type" value="Genomic_DNA"/>
</dbReference>
<dbReference type="InterPro" id="IPR046342">
    <property type="entry name" value="CBS_dom_sf"/>
</dbReference>
<dbReference type="InterPro" id="IPR001807">
    <property type="entry name" value="ClC"/>
</dbReference>
<evidence type="ECO:0000256" key="8">
    <source>
        <dbReference type="PROSITE-ProRule" id="PRU00703"/>
    </source>
</evidence>
<dbReference type="OrthoDB" id="44789at2759"/>
<dbReference type="SUPFAM" id="SSF81340">
    <property type="entry name" value="Clc chloride channel"/>
    <property type="match status" value="1"/>
</dbReference>
<feature type="transmembrane region" description="Helical" evidence="9">
    <location>
        <begin position="54"/>
        <end position="72"/>
    </location>
</feature>
<keyword evidence="4 9" id="KW-1133">Transmembrane helix</keyword>
<dbReference type="Proteomes" id="UP000681722">
    <property type="component" value="Unassembled WGS sequence"/>
</dbReference>
<comment type="similarity">
    <text evidence="9">Belongs to the chloride channel (TC 2.A.49) family.</text>
</comment>
<organism evidence="11 13">
    <name type="scientific">Didymodactylos carnosus</name>
    <dbReference type="NCBI Taxonomy" id="1234261"/>
    <lineage>
        <taxon>Eukaryota</taxon>
        <taxon>Metazoa</taxon>
        <taxon>Spiralia</taxon>
        <taxon>Gnathifera</taxon>
        <taxon>Rotifera</taxon>
        <taxon>Eurotatoria</taxon>
        <taxon>Bdelloidea</taxon>
        <taxon>Philodinida</taxon>
        <taxon>Philodinidae</taxon>
        <taxon>Didymodactylos</taxon>
    </lineage>
</organism>
<evidence type="ECO:0000256" key="3">
    <source>
        <dbReference type="ARBA" id="ARBA00022692"/>
    </source>
</evidence>
<evidence type="ECO:0000256" key="2">
    <source>
        <dbReference type="ARBA" id="ARBA00022448"/>
    </source>
</evidence>
<sequence length="365" mass="40083">DYNREKPIETASARLYGALAGSSLHRAMWHMFWALLVQAVLLIFTIGTKLPSGLIIPSISIGALAGRLIGVVTEQIAFKNQHLSILRHECGVSNEHCVTPGLYAVIGACAFLGGVSRMTVSLVVIMSEVTGGLSYIVPLMITALTAKWVGDAFGEGIYEENIKLSGYPYLGNRESFRFTLKAGEAIRTSKAGMATSLAYILQDGMTIATIDKLVRQHPHSIYPVVVSEEFPCLVGQVQRRDLMAVFKSRKVQQTLTQPKSLNSKTSVVSLSSLINKSGQPLPIGVRRASIALQASKILQLNKLVDRAPIIVTDQTPMEAVIDMFRKLGCRQIFVTQNGRLQGILTRKDIIRLMHEANVQKKFEHI</sequence>
<dbReference type="PROSITE" id="PS51371">
    <property type="entry name" value="CBS"/>
    <property type="match status" value="1"/>
</dbReference>
<evidence type="ECO:0000259" key="10">
    <source>
        <dbReference type="PROSITE" id="PS51371"/>
    </source>
</evidence>
<dbReference type="PANTHER" id="PTHR45711:SF6">
    <property type="entry name" value="CHLORIDE CHANNEL PROTEIN"/>
    <property type="match status" value="1"/>
</dbReference>
<dbReference type="SMART" id="SM00116">
    <property type="entry name" value="CBS"/>
    <property type="match status" value="2"/>
</dbReference>
<dbReference type="Gene3D" id="3.10.580.10">
    <property type="entry name" value="CBS-domain"/>
    <property type="match status" value="1"/>
</dbReference>
<dbReference type="Proteomes" id="UP000663829">
    <property type="component" value="Unassembled WGS sequence"/>
</dbReference>
<proteinExistence type="inferred from homology"/>
<evidence type="ECO:0000313" key="12">
    <source>
        <dbReference type="EMBL" id="CAF4337716.1"/>
    </source>
</evidence>
<comment type="caution">
    <text evidence="9">Lacks conserved residue(s) required for the propagation of feature annotation.</text>
</comment>
<dbReference type="SUPFAM" id="SSF54631">
    <property type="entry name" value="CBS-domain pair"/>
    <property type="match status" value="1"/>
</dbReference>
<keyword evidence="6 9" id="KW-0472">Membrane</keyword>
<evidence type="ECO:0000313" key="11">
    <source>
        <dbReference type="EMBL" id="CAF1469485.1"/>
    </source>
</evidence>
<dbReference type="Pfam" id="PF00654">
    <property type="entry name" value="Voltage_CLC"/>
    <property type="match status" value="1"/>
</dbReference>
<evidence type="ECO:0000256" key="1">
    <source>
        <dbReference type="ARBA" id="ARBA00004337"/>
    </source>
</evidence>
<evidence type="ECO:0000256" key="6">
    <source>
        <dbReference type="ARBA" id="ARBA00023136"/>
    </source>
</evidence>
<keyword evidence="5 9" id="KW-0406">Ion transport</keyword>
<keyword evidence="8" id="KW-0129">CBS domain</keyword>
<keyword evidence="7 9" id="KW-0868">Chloride</keyword>
<comment type="subcellular location">
    <subcellularLocation>
        <location evidence="1">Endosome membrane</location>
        <topology evidence="1">Multi-pass membrane protein</topology>
    </subcellularLocation>
    <subcellularLocation>
        <location evidence="9">Membrane</location>
        <topology evidence="9">Multi-pass membrane protein</topology>
    </subcellularLocation>
</comment>
<dbReference type="InterPro" id="IPR000644">
    <property type="entry name" value="CBS_dom"/>
</dbReference>
<dbReference type="GO" id="GO:0005769">
    <property type="term" value="C:early endosome"/>
    <property type="evidence" value="ECO:0007669"/>
    <property type="project" value="TreeGrafter"/>
</dbReference>
<gene>
    <name evidence="11" type="ORF">GPM918_LOCUS35408</name>
    <name evidence="12" type="ORF">SRO942_LOCUS36128</name>
</gene>
<dbReference type="GO" id="GO:0005886">
    <property type="term" value="C:plasma membrane"/>
    <property type="evidence" value="ECO:0007669"/>
    <property type="project" value="TreeGrafter"/>
</dbReference>
<evidence type="ECO:0000313" key="13">
    <source>
        <dbReference type="Proteomes" id="UP000663829"/>
    </source>
</evidence>
<dbReference type="InterPro" id="IPR014743">
    <property type="entry name" value="Cl-channel_core"/>
</dbReference>
<protein>
    <recommendedName>
        <fullName evidence="9">Chloride channel protein</fullName>
    </recommendedName>
</protein>
<dbReference type="CDD" id="cd04591">
    <property type="entry name" value="CBS_pair_voltage-gated_CLC_euk_bac"/>
    <property type="match status" value="1"/>
</dbReference>
<dbReference type="GO" id="GO:0010008">
    <property type="term" value="C:endosome membrane"/>
    <property type="evidence" value="ECO:0007669"/>
    <property type="project" value="UniProtKB-SubCell"/>
</dbReference>
<dbReference type="Pfam" id="PF00571">
    <property type="entry name" value="CBS"/>
    <property type="match status" value="1"/>
</dbReference>
<dbReference type="Gene3D" id="1.10.3080.10">
    <property type="entry name" value="Clc chloride channel"/>
    <property type="match status" value="1"/>
</dbReference>
<dbReference type="PANTHER" id="PTHR45711">
    <property type="entry name" value="CHLORIDE CHANNEL PROTEIN"/>
    <property type="match status" value="1"/>
</dbReference>
<reference evidence="11" key="1">
    <citation type="submission" date="2021-02" db="EMBL/GenBank/DDBJ databases">
        <authorList>
            <person name="Nowell W R."/>
        </authorList>
    </citation>
    <scope>NUCLEOTIDE SEQUENCE</scope>
</reference>
<comment type="caution">
    <text evidence="11">The sequence shown here is derived from an EMBL/GenBank/DDBJ whole genome shotgun (WGS) entry which is preliminary data.</text>
</comment>
<evidence type="ECO:0000256" key="9">
    <source>
        <dbReference type="RuleBase" id="RU361221"/>
    </source>
</evidence>
<feature type="transmembrane region" description="Helical" evidence="9">
    <location>
        <begin position="27"/>
        <end position="47"/>
    </location>
</feature>
<dbReference type="GO" id="GO:0005247">
    <property type="term" value="F:voltage-gated chloride channel activity"/>
    <property type="evidence" value="ECO:0007669"/>
    <property type="project" value="TreeGrafter"/>
</dbReference>
<name>A0A815QX25_9BILA</name>
<feature type="non-terminal residue" evidence="11">
    <location>
        <position position="1"/>
    </location>
</feature>
<feature type="domain" description="CBS" evidence="10">
    <location>
        <begin position="304"/>
        <end position="360"/>
    </location>
</feature>
<keyword evidence="2 9" id="KW-0813">Transport</keyword>
<dbReference type="Gene3D" id="3.10.580.20">
    <property type="match status" value="1"/>
</dbReference>
<dbReference type="GO" id="GO:0008021">
    <property type="term" value="C:synaptic vesicle"/>
    <property type="evidence" value="ECO:0007669"/>
    <property type="project" value="TreeGrafter"/>
</dbReference>
<evidence type="ECO:0000256" key="7">
    <source>
        <dbReference type="ARBA" id="ARBA00023214"/>
    </source>
</evidence>
<keyword evidence="3 9" id="KW-0812">Transmembrane</keyword>
<evidence type="ECO:0000256" key="4">
    <source>
        <dbReference type="ARBA" id="ARBA00022989"/>
    </source>
</evidence>
<dbReference type="PRINTS" id="PR00762">
    <property type="entry name" value="CLCHANNEL"/>
</dbReference>
<evidence type="ECO:0000256" key="5">
    <source>
        <dbReference type="ARBA" id="ARBA00023065"/>
    </source>
</evidence>
<accession>A0A815QX25</accession>